<evidence type="ECO:0000256" key="1">
    <source>
        <dbReference type="SAM" id="MobiDB-lite"/>
    </source>
</evidence>
<gene>
    <name evidence="2" type="ORF">F2Q69_00046398</name>
</gene>
<feature type="compositionally biased region" description="Basic and acidic residues" evidence="1">
    <location>
        <begin position="111"/>
        <end position="124"/>
    </location>
</feature>
<reference evidence="2" key="1">
    <citation type="submission" date="2019-12" db="EMBL/GenBank/DDBJ databases">
        <title>Genome sequencing and annotation of Brassica cretica.</title>
        <authorList>
            <person name="Studholme D.J."/>
            <person name="Sarris P."/>
        </authorList>
    </citation>
    <scope>NUCLEOTIDE SEQUENCE</scope>
    <source>
        <strain evidence="2">PFS-109/04</strain>
        <tissue evidence="2">Leaf</tissue>
    </source>
</reference>
<feature type="compositionally biased region" description="Basic residues" evidence="1">
    <location>
        <begin position="69"/>
        <end position="84"/>
    </location>
</feature>
<dbReference type="EMBL" id="QGKX02001347">
    <property type="protein sequence ID" value="KAF3526747.1"/>
    <property type="molecule type" value="Genomic_DNA"/>
</dbReference>
<feature type="compositionally biased region" description="Basic and acidic residues" evidence="1">
    <location>
        <begin position="25"/>
        <end position="44"/>
    </location>
</feature>
<dbReference type="Proteomes" id="UP000712600">
    <property type="component" value="Unassembled WGS sequence"/>
</dbReference>
<comment type="caution">
    <text evidence="2">The sequence shown here is derived from an EMBL/GenBank/DDBJ whole genome shotgun (WGS) entry which is preliminary data.</text>
</comment>
<accession>A0A8S9PVX7</accession>
<sequence length="130" mass="14314">MVSSLIDEICNQRIANQTIANRLDQAERELAEHRAANTRERSETPLDPLGGTPNPQNTGLFGHDPPKLKLQRIGRNRHLAAKSTKHSDPILERINGKAGGTENTDPAVEPFDPRKSNSSRHEEPPSGGIR</sequence>
<evidence type="ECO:0000313" key="3">
    <source>
        <dbReference type="Proteomes" id="UP000712600"/>
    </source>
</evidence>
<feature type="region of interest" description="Disordered" evidence="1">
    <location>
        <begin position="25"/>
        <end position="130"/>
    </location>
</feature>
<proteinExistence type="predicted"/>
<evidence type="ECO:0000313" key="2">
    <source>
        <dbReference type="EMBL" id="KAF3526747.1"/>
    </source>
</evidence>
<name>A0A8S9PVX7_BRACR</name>
<feature type="compositionally biased region" description="Basic and acidic residues" evidence="1">
    <location>
        <begin position="85"/>
        <end position="95"/>
    </location>
</feature>
<dbReference type="AlphaFoldDB" id="A0A8S9PVX7"/>
<organism evidence="2 3">
    <name type="scientific">Brassica cretica</name>
    <name type="common">Mustard</name>
    <dbReference type="NCBI Taxonomy" id="69181"/>
    <lineage>
        <taxon>Eukaryota</taxon>
        <taxon>Viridiplantae</taxon>
        <taxon>Streptophyta</taxon>
        <taxon>Embryophyta</taxon>
        <taxon>Tracheophyta</taxon>
        <taxon>Spermatophyta</taxon>
        <taxon>Magnoliopsida</taxon>
        <taxon>eudicotyledons</taxon>
        <taxon>Gunneridae</taxon>
        <taxon>Pentapetalae</taxon>
        <taxon>rosids</taxon>
        <taxon>malvids</taxon>
        <taxon>Brassicales</taxon>
        <taxon>Brassicaceae</taxon>
        <taxon>Brassiceae</taxon>
        <taxon>Brassica</taxon>
    </lineage>
</organism>
<protein>
    <submittedName>
        <fullName evidence="2">Uncharacterized protein</fullName>
    </submittedName>
</protein>